<keyword evidence="1" id="KW-1133">Transmembrane helix</keyword>
<sequence length="266" mass="29617">MPQFYGSMSDSLRDWALGQHVFFIASAPRYGKHVNVSPKGLPASTFTVLDPNTACYIDATGSGAETIAHMYETSRATVMFCSFDKSPRILRLFCTGRVVEFDQPEYEGLLKKMGKEQLSGARAVILLNIFKVQTSCGYGVPLLADVDKSEVDNEEPRARFEDRQTLGHWASKRVEKGEMVDYQAKNNARSLDAMPGLKAARRTNGEMIWLEDFKAFLRTLLHQWQAVIIGMLLAIALTSIGDGFLIKFCFLIVALISFSTASTTIH</sequence>
<protein>
    <recommendedName>
        <fullName evidence="2">Pyridoxamine 5'-phosphate oxidase N-terminal domain-containing protein</fullName>
    </recommendedName>
</protein>
<feature type="domain" description="Pyridoxamine 5'-phosphate oxidase N-terminal" evidence="2">
    <location>
        <begin position="10"/>
        <end position="136"/>
    </location>
</feature>
<organism evidence="3 4">
    <name type="scientific">Neodothiora populina</name>
    <dbReference type="NCBI Taxonomy" id="2781224"/>
    <lineage>
        <taxon>Eukaryota</taxon>
        <taxon>Fungi</taxon>
        <taxon>Dikarya</taxon>
        <taxon>Ascomycota</taxon>
        <taxon>Pezizomycotina</taxon>
        <taxon>Dothideomycetes</taxon>
        <taxon>Dothideomycetidae</taxon>
        <taxon>Dothideales</taxon>
        <taxon>Dothioraceae</taxon>
        <taxon>Neodothiora</taxon>
    </lineage>
</organism>
<keyword evidence="4" id="KW-1185">Reference proteome</keyword>
<gene>
    <name evidence="3" type="ORF">AAFC00_000485</name>
</gene>
<feature type="transmembrane region" description="Helical" evidence="1">
    <location>
        <begin position="244"/>
        <end position="265"/>
    </location>
</feature>
<dbReference type="Proteomes" id="UP001562354">
    <property type="component" value="Unassembled WGS sequence"/>
</dbReference>
<accession>A0ABR3PD17</accession>
<keyword evidence="1" id="KW-0812">Transmembrane</keyword>
<dbReference type="RefSeq" id="XP_069200323.1">
    <property type="nucleotide sequence ID" value="XM_069344679.1"/>
</dbReference>
<name>A0ABR3PD17_9PEZI</name>
<keyword evidence="1" id="KW-0472">Membrane</keyword>
<evidence type="ECO:0000256" key="1">
    <source>
        <dbReference type="SAM" id="Phobius"/>
    </source>
</evidence>
<feature type="transmembrane region" description="Helical" evidence="1">
    <location>
        <begin position="220"/>
        <end position="238"/>
    </location>
</feature>
<dbReference type="SUPFAM" id="SSF50475">
    <property type="entry name" value="FMN-binding split barrel"/>
    <property type="match status" value="1"/>
</dbReference>
<dbReference type="Pfam" id="PF01243">
    <property type="entry name" value="PNPOx_N"/>
    <property type="match status" value="1"/>
</dbReference>
<dbReference type="InterPro" id="IPR011576">
    <property type="entry name" value="Pyridox_Oxase_N"/>
</dbReference>
<dbReference type="GeneID" id="95974188"/>
<dbReference type="PANTHER" id="PTHR39336">
    <property type="entry name" value="PYRIDOXAMINE PHOSPHATE OXIDASE FAMILY PROTEIN (AFU_ORTHOLOGUE AFUA_6G11440)"/>
    <property type="match status" value="1"/>
</dbReference>
<dbReference type="InterPro" id="IPR012349">
    <property type="entry name" value="Split_barrel_FMN-bd"/>
</dbReference>
<evidence type="ECO:0000259" key="2">
    <source>
        <dbReference type="Pfam" id="PF01243"/>
    </source>
</evidence>
<dbReference type="EMBL" id="JBFMKM010000009">
    <property type="protein sequence ID" value="KAL1304048.1"/>
    <property type="molecule type" value="Genomic_DNA"/>
</dbReference>
<evidence type="ECO:0000313" key="4">
    <source>
        <dbReference type="Proteomes" id="UP001562354"/>
    </source>
</evidence>
<dbReference type="Gene3D" id="2.30.110.10">
    <property type="entry name" value="Electron Transport, Fmn-binding Protein, Chain A"/>
    <property type="match status" value="1"/>
</dbReference>
<proteinExistence type="predicted"/>
<dbReference type="PANTHER" id="PTHR39336:SF1">
    <property type="entry name" value="PYRIDOXAMINE PHOSPHATE OXIDASE FAMILY PROTEIN (AFU_ORTHOLOGUE AFUA_6G11440)"/>
    <property type="match status" value="1"/>
</dbReference>
<evidence type="ECO:0000313" key="3">
    <source>
        <dbReference type="EMBL" id="KAL1304048.1"/>
    </source>
</evidence>
<reference evidence="3 4" key="1">
    <citation type="submission" date="2024-07" db="EMBL/GenBank/DDBJ databases">
        <title>Draft sequence of the Neodothiora populina.</title>
        <authorList>
            <person name="Drown D.D."/>
            <person name="Schuette U.S."/>
            <person name="Buechlein A.B."/>
            <person name="Rusch D.R."/>
            <person name="Winton L.W."/>
            <person name="Adams G.A."/>
        </authorList>
    </citation>
    <scope>NUCLEOTIDE SEQUENCE [LARGE SCALE GENOMIC DNA]</scope>
    <source>
        <strain evidence="3 4">CPC 39397</strain>
    </source>
</reference>
<comment type="caution">
    <text evidence="3">The sequence shown here is derived from an EMBL/GenBank/DDBJ whole genome shotgun (WGS) entry which is preliminary data.</text>
</comment>